<sequence length="241" mass="25595">MDRTPFSPDRIDAVVFDVIGTLVDEDATWTRVAGELAAEAGLPSAADLRGRWEGILDARMSAVVAGDAAWQPHARLMADACAAAIEELGGTPTPDLRVRAARSDREHPAWPDVAEATADLRRHRLVAGLSNGDLDSLARLAHTDAISWDAVLSTGSVRTFKPSPAAYRHAIDALDLDPSRTLFVAAHPWDLGAAAAHGFRTAYVARPGADRPTADAPVDLEVADLHELVRALDRAPGPAGR</sequence>
<organism evidence="3 4">
    <name type="scientific">Clavibacter michiganensis</name>
    <dbReference type="NCBI Taxonomy" id="28447"/>
    <lineage>
        <taxon>Bacteria</taxon>
        <taxon>Bacillati</taxon>
        <taxon>Actinomycetota</taxon>
        <taxon>Actinomycetes</taxon>
        <taxon>Micrococcales</taxon>
        <taxon>Microbacteriaceae</taxon>
        <taxon>Clavibacter</taxon>
    </lineage>
</organism>
<dbReference type="Pfam" id="PF00702">
    <property type="entry name" value="Hydrolase"/>
    <property type="match status" value="1"/>
</dbReference>
<evidence type="ECO:0000256" key="2">
    <source>
        <dbReference type="ARBA" id="ARBA00022801"/>
    </source>
</evidence>
<dbReference type="PRINTS" id="PR00413">
    <property type="entry name" value="HADHALOGNASE"/>
</dbReference>
<proteinExistence type="inferred from homology"/>
<dbReference type="InterPro" id="IPR023198">
    <property type="entry name" value="PGP-like_dom2"/>
</dbReference>
<evidence type="ECO:0000256" key="1">
    <source>
        <dbReference type="ARBA" id="ARBA00008106"/>
    </source>
</evidence>
<dbReference type="InterPro" id="IPR006328">
    <property type="entry name" value="2-HAD"/>
</dbReference>
<dbReference type="Gene3D" id="1.10.150.240">
    <property type="entry name" value="Putative phosphatase, domain 2"/>
    <property type="match status" value="1"/>
</dbReference>
<gene>
    <name evidence="3" type="primary">hdl IVa</name>
    <name evidence="3" type="ORF">BFL34_02390</name>
</gene>
<dbReference type="AlphaFoldDB" id="A0A251Y5S4"/>
<dbReference type="InterPro" id="IPR036412">
    <property type="entry name" value="HAD-like_sf"/>
</dbReference>
<dbReference type="SFLD" id="SFLDS00003">
    <property type="entry name" value="Haloacid_Dehalogenase"/>
    <property type="match status" value="1"/>
</dbReference>
<name>A0A251Y5S4_9MICO</name>
<protein>
    <submittedName>
        <fullName evidence="3">(S)-2-haloacid dehalogenase 4A</fullName>
    </submittedName>
</protein>
<dbReference type="InterPro" id="IPR023214">
    <property type="entry name" value="HAD_sf"/>
</dbReference>
<dbReference type="Gene3D" id="3.40.50.1000">
    <property type="entry name" value="HAD superfamily/HAD-like"/>
    <property type="match status" value="1"/>
</dbReference>
<dbReference type="RefSeq" id="WP_086522084.1">
    <property type="nucleotide sequence ID" value="NZ_MDJW01000011.1"/>
</dbReference>
<accession>A0A251Y5S4</accession>
<evidence type="ECO:0000313" key="4">
    <source>
        <dbReference type="Proteomes" id="UP000194837"/>
    </source>
</evidence>
<dbReference type="EMBL" id="MDJW01000011">
    <property type="protein sequence ID" value="OUE19348.1"/>
    <property type="molecule type" value="Genomic_DNA"/>
</dbReference>
<dbReference type="InterPro" id="IPR006439">
    <property type="entry name" value="HAD-SF_hydro_IA"/>
</dbReference>
<comment type="similarity">
    <text evidence="1">Belongs to the HAD-like hydrolase superfamily. S-2-haloalkanoic acid dehalogenase family.</text>
</comment>
<reference evidence="3 4" key="1">
    <citation type="submission" date="2016-08" db="EMBL/GenBank/DDBJ databases">
        <title>Genome sequence of Clavibacter michiganensis spp strain CFBP7494.</title>
        <authorList>
            <person name="Thapa S.P."/>
            <person name="Coaker G."/>
            <person name="Jacques M.-A."/>
        </authorList>
    </citation>
    <scope>NUCLEOTIDE SEQUENCE [LARGE SCALE GENOMIC DNA]</scope>
    <source>
        <strain evidence="3">CFBP7494</strain>
    </source>
</reference>
<dbReference type="Proteomes" id="UP000194837">
    <property type="component" value="Unassembled WGS sequence"/>
</dbReference>
<dbReference type="NCBIfam" id="TIGR01493">
    <property type="entry name" value="HAD-SF-IA-v2"/>
    <property type="match status" value="1"/>
</dbReference>
<dbReference type="PANTHER" id="PTHR43316">
    <property type="entry name" value="HYDROLASE, HALOACID DELAHOGENASE-RELATED"/>
    <property type="match status" value="1"/>
</dbReference>
<dbReference type="NCBIfam" id="TIGR01428">
    <property type="entry name" value="HAD_type_II"/>
    <property type="match status" value="1"/>
</dbReference>
<keyword evidence="2" id="KW-0378">Hydrolase</keyword>
<dbReference type="InterPro" id="IPR051540">
    <property type="entry name" value="S-2-haloacid_dehalogenase"/>
</dbReference>
<comment type="caution">
    <text evidence="3">The sequence shown here is derived from an EMBL/GenBank/DDBJ whole genome shotgun (WGS) entry which is preliminary data.</text>
</comment>
<dbReference type="SUPFAM" id="SSF56784">
    <property type="entry name" value="HAD-like"/>
    <property type="match status" value="1"/>
</dbReference>
<evidence type="ECO:0000313" key="3">
    <source>
        <dbReference type="EMBL" id="OUE19348.1"/>
    </source>
</evidence>
<dbReference type="SFLD" id="SFLDG01129">
    <property type="entry name" value="C1.5:_HAD__Beta-PGM__Phosphata"/>
    <property type="match status" value="1"/>
</dbReference>
<dbReference type="PANTHER" id="PTHR43316:SF3">
    <property type="entry name" value="HALOACID DEHALOGENASE, TYPE II (AFU_ORTHOLOGUE AFUA_2G07750)-RELATED"/>
    <property type="match status" value="1"/>
</dbReference>
<dbReference type="GO" id="GO:0019120">
    <property type="term" value="F:hydrolase activity, acting on acid halide bonds, in C-halide compounds"/>
    <property type="evidence" value="ECO:0007669"/>
    <property type="project" value="InterPro"/>
</dbReference>